<dbReference type="PANTHER" id="PTHR21237:SF23">
    <property type="entry name" value="GRPE PROTEIN HOMOLOG, MITOCHONDRIAL"/>
    <property type="match status" value="1"/>
</dbReference>
<comment type="subcellular location">
    <subcellularLocation>
        <location evidence="3">Cytoplasm</location>
    </subcellularLocation>
</comment>
<dbReference type="AlphaFoldDB" id="A0A6G8F1S4"/>
<dbReference type="GO" id="GO:0051082">
    <property type="term" value="F:unfolded protein binding"/>
    <property type="evidence" value="ECO:0007669"/>
    <property type="project" value="TreeGrafter"/>
</dbReference>
<dbReference type="PANTHER" id="PTHR21237">
    <property type="entry name" value="GRPE PROTEIN"/>
    <property type="match status" value="1"/>
</dbReference>
<dbReference type="GO" id="GO:0005737">
    <property type="term" value="C:cytoplasm"/>
    <property type="evidence" value="ECO:0007669"/>
    <property type="project" value="UniProtKB-SubCell"/>
</dbReference>
<dbReference type="EMBL" id="MN990733">
    <property type="protein sequence ID" value="QIM10152.1"/>
    <property type="molecule type" value="Genomic_DNA"/>
</dbReference>
<feature type="compositionally biased region" description="Basic and acidic residues" evidence="5">
    <location>
        <begin position="52"/>
        <end position="63"/>
    </location>
</feature>
<evidence type="ECO:0000256" key="2">
    <source>
        <dbReference type="ARBA" id="ARBA00023186"/>
    </source>
</evidence>
<name>A0A6G8F1S4_9BACT</name>
<keyword evidence="3" id="KW-0963">Cytoplasm</keyword>
<dbReference type="Pfam" id="PF01025">
    <property type="entry name" value="GrpE"/>
    <property type="match status" value="1"/>
</dbReference>
<feature type="compositionally biased region" description="Low complexity" evidence="5">
    <location>
        <begin position="32"/>
        <end position="51"/>
    </location>
</feature>
<keyword evidence="3" id="KW-0346">Stress response</keyword>
<gene>
    <name evidence="3" type="primary">grpE</name>
    <name evidence="6" type="ORF">Prevot485_2510</name>
</gene>
<dbReference type="SUPFAM" id="SSF51064">
    <property type="entry name" value="Head domain of nucleotide exchange factor GrpE"/>
    <property type="match status" value="1"/>
</dbReference>
<evidence type="ECO:0000256" key="1">
    <source>
        <dbReference type="ARBA" id="ARBA00009054"/>
    </source>
</evidence>
<dbReference type="HAMAP" id="MF_01151">
    <property type="entry name" value="GrpE"/>
    <property type="match status" value="1"/>
</dbReference>
<dbReference type="InterPro" id="IPR013805">
    <property type="entry name" value="GrpE_CC"/>
</dbReference>
<dbReference type="GO" id="GO:0051087">
    <property type="term" value="F:protein-folding chaperone binding"/>
    <property type="evidence" value="ECO:0007669"/>
    <property type="project" value="InterPro"/>
</dbReference>
<feature type="region of interest" description="Disordered" evidence="5">
    <location>
        <begin position="1"/>
        <end position="63"/>
    </location>
</feature>
<dbReference type="SUPFAM" id="SSF58014">
    <property type="entry name" value="Coiled-coil domain of nucleotide exchange factor GrpE"/>
    <property type="match status" value="1"/>
</dbReference>
<dbReference type="GO" id="GO:0042803">
    <property type="term" value="F:protein homodimerization activity"/>
    <property type="evidence" value="ECO:0007669"/>
    <property type="project" value="InterPro"/>
</dbReference>
<evidence type="ECO:0000256" key="4">
    <source>
        <dbReference type="RuleBase" id="RU004478"/>
    </source>
</evidence>
<evidence type="ECO:0000256" key="3">
    <source>
        <dbReference type="HAMAP-Rule" id="MF_01151"/>
    </source>
</evidence>
<feature type="compositionally biased region" description="Basic and acidic residues" evidence="5">
    <location>
        <begin position="1"/>
        <end position="14"/>
    </location>
</feature>
<dbReference type="CDD" id="cd00446">
    <property type="entry name" value="GrpE"/>
    <property type="match status" value="1"/>
</dbReference>
<dbReference type="InterPro" id="IPR009012">
    <property type="entry name" value="GrpE_head"/>
</dbReference>
<feature type="compositionally biased region" description="Polar residues" evidence="5">
    <location>
        <begin position="15"/>
        <end position="31"/>
    </location>
</feature>
<evidence type="ECO:0000313" key="6">
    <source>
        <dbReference type="EMBL" id="QIM10152.1"/>
    </source>
</evidence>
<organism evidence="6">
    <name type="scientific">uncultured Prevotella sp</name>
    <dbReference type="NCBI Taxonomy" id="159272"/>
    <lineage>
        <taxon>Bacteria</taxon>
        <taxon>Pseudomonadati</taxon>
        <taxon>Bacteroidota</taxon>
        <taxon>Bacteroidia</taxon>
        <taxon>Bacteroidales</taxon>
        <taxon>Prevotellaceae</taxon>
        <taxon>Prevotella</taxon>
        <taxon>environmental samples</taxon>
    </lineage>
</organism>
<comment type="similarity">
    <text evidence="1 3 4">Belongs to the GrpE family.</text>
</comment>
<proteinExistence type="inferred from homology"/>
<dbReference type="PRINTS" id="PR00773">
    <property type="entry name" value="GRPEPROTEIN"/>
</dbReference>
<dbReference type="Gene3D" id="2.30.22.10">
    <property type="entry name" value="Head domain of nucleotide exchange factor GrpE"/>
    <property type="match status" value="1"/>
</dbReference>
<keyword evidence="2 3" id="KW-0143">Chaperone</keyword>
<dbReference type="InterPro" id="IPR000740">
    <property type="entry name" value="GrpE"/>
</dbReference>
<comment type="subunit">
    <text evidence="3">Homodimer.</text>
</comment>
<protein>
    <recommendedName>
        <fullName evidence="3">Protein GrpE</fullName>
    </recommendedName>
    <alternativeName>
        <fullName evidence="3">HSP-70 cofactor</fullName>
    </alternativeName>
</protein>
<sequence length="206" mass="22577">MKKEDINTVEEENKATTGESATENEVETQNVESAGAESAAADAEAGNTENGAGEKVEEKDPLETAKAEIEELKKQALYKQAEFDNFRKRTMKEKAELVLAGGEKTITAILPVLDDFERALSDNSNDPDAVREGMKLIFSKFVKTLEQLGVKKIETEGVDFDVDYHESIALVPGLGEDKKGKVIDCVQTGYMLNDKVIRYAKVAVGQ</sequence>
<dbReference type="GO" id="GO:0006457">
    <property type="term" value="P:protein folding"/>
    <property type="evidence" value="ECO:0007669"/>
    <property type="project" value="InterPro"/>
</dbReference>
<dbReference type="Gene3D" id="3.90.20.20">
    <property type="match status" value="1"/>
</dbReference>
<dbReference type="GO" id="GO:0000774">
    <property type="term" value="F:adenyl-nucleotide exchange factor activity"/>
    <property type="evidence" value="ECO:0007669"/>
    <property type="project" value="InterPro"/>
</dbReference>
<comment type="function">
    <text evidence="3">Participates actively in the response to hyperosmotic and heat shock by preventing the aggregation of stress-denatured proteins, in association with DnaK and GrpE. It is the nucleotide exchange factor for DnaK and may function as a thermosensor. Unfolded proteins bind initially to DnaJ; upon interaction with the DnaJ-bound protein, DnaK hydrolyzes its bound ATP, resulting in the formation of a stable complex. GrpE releases ADP from DnaK; ATP binding to DnaK triggers the release of the substrate protein, thus completing the reaction cycle. Several rounds of ATP-dependent interactions between DnaJ, DnaK and GrpE are required for fully efficient folding.</text>
</comment>
<evidence type="ECO:0000256" key="5">
    <source>
        <dbReference type="SAM" id="MobiDB-lite"/>
    </source>
</evidence>
<accession>A0A6G8F1S4</accession>
<reference evidence="6" key="1">
    <citation type="journal article" date="2020" name="J. ISSAAS">
        <title>Lactobacilli and other gastrointestinal microbiota of Peromyscus leucopus, reservoir host for agents of Lyme disease and other zoonoses in North America.</title>
        <authorList>
            <person name="Milovic A."/>
            <person name="Bassam K."/>
            <person name="Shao H."/>
            <person name="Chatzistamou I."/>
            <person name="Tufts D.M."/>
            <person name="Diuk-Wasser M."/>
            <person name="Barbour A.G."/>
        </authorList>
    </citation>
    <scope>NUCLEOTIDE SEQUENCE</scope>
    <source>
        <strain evidence="6">LL70</strain>
    </source>
</reference>